<gene>
    <name evidence="1" type="ORF">METZ01_LOCUS174070</name>
</gene>
<accession>A0A382C574</accession>
<reference evidence="1" key="1">
    <citation type="submission" date="2018-05" db="EMBL/GenBank/DDBJ databases">
        <authorList>
            <person name="Lanie J.A."/>
            <person name="Ng W.-L."/>
            <person name="Kazmierczak K.M."/>
            <person name="Andrzejewski T.M."/>
            <person name="Davidsen T.M."/>
            <person name="Wayne K.J."/>
            <person name="Tettelin H."/>
            <person name="Glass J.I."/>
            <person name="Rusch D."/>
            <person name="Podicherti R."/>
            <person name="Tsui H.-C.T."/>
            <person name="Winkler M.E."/>
        </authorList>
    </citation>
    <scope>NUCLEOTIDE SEQUENCE</scope>
</reference>
<dbReference type="EMBL" id="UINC01032863">
    <property type="protein sequence ID" value="SVB21216.1"/>
    <property type="molecule type" value="Genomic_DNA"/>
</dbReference>
<name>A0A382C574_9ZZZZ</name>
<evidence type="ECO:0000313" key="1">
    <source>
        <dbReference type="EMBL" id="SVB21216.1"/>
    </source>
</evidence>
<organism evidence="1">
    <name type="scientific">marine metagenome</name>
    <dbReference type="NCBI Taxonomy" id="408172"/>
    <lineage>
        <taxon>unclassified sequences</taxon>
        <taxon>metagenomes</taxon>
        <taxon>ecological metagenomes</taxon>
    </lineage>
</organism>
<proteinExistence type="predicted"/>
<sequence length="62" mass="7453">MTLLDLIPTEIAHDIKVLCDYTCEGEYFNYEEWLEINDADEDGHIYQTSERIRNWINKEVPF</sequence>
<dbReference type="AlphaFoldDB" id="A0A382C574"/>
<protein>
    <submittedName>
        <fullName evidence="1">Uncharacterized protein</fullName>
    </submittedName>
</protein>